<keyword evidence="5" id="KW-1185">Reference proteome</keyword>
<evidence type="ECO:0000256" key="2">
    <source>
        <dbReference type="SAM" id="SignalP"/>
    </source>
</evidence>
<protein>
    <recommendedName>
        <fullName evidence="3">DUF11 domain-containing protein</fullName>
    </recommendedName>
</protein>
<dbReference type="Pfam" id="PF01345">
    <property type="entry name" value="DUF11"/>
    <property type="match status" value="1"/>
</dbReference>
<evidence type="ECO:0000259" key="3">
    <source>
        <dbReference type="Pfam" id="PF01345"/>
    </source>
</evidence>
<feature type="transmembrane region" description="Helical" evidence="1">
    <location>
        <begin position="176"/>
        <end position="197"/>
    </location>
</feature>
<feature type="chain" id="PRO_5045260555" description="DUF11 domain-containing protein" evidence="2">
    <location>
        <begin position="27"/>
        <end position="205"/>
    </location>
</feature>
<feature type="signal peptide" evidence="2">
    <location>
        <begin position="1"/>
        <end position="26"/>
    </location>
</feature>
<sequence>MQHWNLTAALACGLAAAVLTGAAAHAGPIAVTVERTAEADVVREGETVEYAITVANTGEESYEGLRVSHLLPAGFTLAAAEPATDEGSAFPEGGAAWRISLGPGETVELGDTVEAGTGEQLQEGRLVAVERRDLGPGEGTGFTTTVCVATADEVHMLDCDSDRAALVAPVESAAHWWLWAAAAVAAGVAAVGLWVLLTRSRGARP</sequence>
<evidence type="ECO:0000256" key="1">
    <source>
        <dbReference type="SAM" id="Phobius"/>
    </source>
</evidence>
<feature type="domain" description="DUF11" evidence="3">
    <location>
        <begin position="32"/>
        <end position="119"/>
    </location>
</feature>
<reference evidence="5" key="1">
    <citation type="journal article" date="2019" name="Int. J. Syst. Evol. Microbiol.">
        <title>The Global Catalogue of Microorganisms (GCM) 10K type strain sequencing project: providing services to taxonomists for standard genome sequencing and annotation.</title>
        <authorList>
            <consortium name="The Broad Institute Genomics Platform"/>
            <consortium name="The Broad Institute Genome Sequencing Center for Infectious Disease"/>
            <person name="Wu L."/>
            <person name="Ma J."/>
        </authorList>
    </citation>
    <scope>NUCLEOTIDE SEQUENCE [LARGE SCALE GENOMIC DNA]</scope>
    <source>
        <strain evidence="5">KACC 12634</strain>
    </source>
</reference>
<proteinExistence type="predicted"/>
<comment type="caution">
    <text evidence="4">The sequence shown here is derived from an EMBL/GenBank/DDBJ whole genome shotgun (WGS) entry which is preliminary data.</text>
</comment>
<accession>A0ABW2DD47</accession>
<name>A0ABW2DD47_9ACTN</name>
<keyword evidence="1" id="KW-1133">Transmembrane helix</keyword>
<dbReference type="EMBL" id="JBHSYS010000005">
    <property type="protein sequence ID" value="MFC6960295.1"/>
    <property type="molecule type" value="Genomic_DNA"/>
</dbReference>
<keyword evidence="1" id="KW-0472">Membrane</keyword>
<keyword evidence="2" id="KW-0732">Signal</keyword>
<dbReference type="Proteomes" id="UP001596470">
    <property type="component" value="Unassembled WGS sequence"/>
</dbReference>
<dbReference type="InterPro" id="IPR001434">
    <property type="entry name" value="OmcB-like_DUF11"/>
</dbReference>
<evidence type="ECO:0000313" key="4">
    <source>
        <dbReference type="EMBL" id="MFC6960295.1"/>
    </source>
</evidence>
<evidence type="ECO:0000313" key="5">
    <source>
        <dbReference type="Proteomes" id="UP001596470"/>
    </source>
</evidence>
<dbReference type="RefSeq" id="WP_382355776.1">
    <property type="nucleotide sequence ID" value="NZ_JBHMBP010000005.1"/>
</dbReference>
<dbReference type="InterPro" id="IPR047589">
    <property type="entry name" value="DUF11_rpt"/>
</dbReference>
<keyword evidence="1" id="KW-0812">Transmembrane</keyword>
<organism evidence="4 5">
    <name type="scientific">Glycomyces mayteni</name>
    <dbReference type="NCBI Taxonomy" id="543887"/>
    <lineage>
        <taxon>Bacteria</taxon>
        <taxon>Bacillati</taxon>
        <taxon>Actinomycetota</taxon>
        <taxon>Actinomycetes</taxon>
        <taxon>Glycomycetales</taxon>
        <taxon>Glycomycetaceae</taxon>
        <taxon>Glycomyces</taxon>
    </lineage>
</organism>
<gene>
    <name evidence="4" type="ORF">ACFQS3_24150</name>
</gene>
<dbReference type="NCBIfam" id="TIGR01451">
    <property type="entry name" value="B_ant_repeat"/>
    <property type="match status" value="1"/>
</dbReference>